<sequence>MTPTPSLPAYVTPPASKPGAVKTRTVKARTTAPGRFRRRHTWIAAALCGLWVVEGRLLSRGASYSGQTGVGGVHHAHLVIWVAGLLVAACVLPWAQLGTRAVAAVGVSWSATGYLLTAGEHLPVWGLTESAALLALLALVAWRAPVRAAVPLGIALAAGVLAAPVRDAEVLSTTVVAYALVVAGVAALGLCLRYRDAERAQAVAAAREAERLELAGELHDFVSHHVAAMTLMAKATGSLTEDARVAASLRDIQEAGDEAMTSARRLLRVLNQDQPHRRPLPGLDLTELVEDFRRTSPGAPDVTLRVDPAFDEGPAPELAASVHRIVAEALSNVAKHSPDTSDVRVTLRGAEGRLFVSVRNDGRRSASHAHRTPEDSGGLGLVGLTERADAIGGSLTAGPVPDGGGRYWRCCRYGGEGRAGSRARSLPSPATPPRPPSRLPAAPVERITWQCRCSRRSCRYFRFVGVKNICLDLRRVVTQVTLDSCALPP</sequence>
<keyword evidence="7" id="KW-0067">ATP-binding</keyword>
<evidence type="ECO:0000256" key="3">
    <source>
        <dbReference type="ARBA" id="ARBA00022553"/>
    </source>
</evidence>
<keyword evidence="8" id="KW-0902">Two-component regulatory system</keyword>
<keyword evidence="6" id="KW-0418">Kinase</keyword>
<dbReference type="SUPFAM" id="SSF55874">
    <property type="entry name" value="ATPase domain of HSP90 chaperone/DNA topoisomerase II/histidine kinase"/>
    <property type="match status" value="1"/>
</dbReference>
<evidence type="ECO:0000313" key="13">
    <source>
        <dbReference type="EMBL" id="ARZ66801.1"/>
    </source>
</evidence>
<evidence type="ECO:0000256" key="9">
    <source>
        <dbReference type="SAM" id="MobiDB-lite"/>
    </source>
</evidence>
<organism evidence="13 14">
    <name type="scientific">Streptomyces albireticuli</name>
    <dbReference type="NCBI Taxonomy" id="1940"/>
    <lineage>
        <taxon>Bacteria</taxon>
        <taxon>Bacillati</taxon>
        <taxon>Actinomycetota</taxon>
        <taxon>Actinomycetes</taxon>
        <taxon>Kitasatosporales</taxon>
        <taxon>Streptomycetaceae</taxon>
        <taxon>Streptomyces</taxon>
    </lineage>
</organism>
<keyword evidence="10" id="KW-0812">Transmembrane</keyword>
<dbReference type="GO" id="GO:0046983">
    <property type="term" value="F:protein dimerization activity"/>
    <property type="evidence" value="ECO:0007669"/>
    <property type="project" value="InterPro"/>
</dbReference>
<evidence type="ECO:0000256" key="5">
    <source>
        <dbReference type="ARBA" id="ARBA00022741"/>
    </source>
</evidence>
<evidence type="ECO:0000256" key="8">
    <source>
        <dbReference type="ARBA" id="ARBA00023012"/>
    </source>
</evidence>
<feature type="region of interest" description="Disordered" evidence="9">
    <location>
        <begin position="361"/>
        <end position="380"/>
    </location>
</feature>
<dbReference type="Proteomes" id="UP000195755">
    <property type="component" value="Chromosome"/>
</dbReference>
<dbReference type="Pfam" id="PF02518">
    <property type="entry name" value="HATPase_c"/>
    <property type="match status" value="1"/>
</dbReference>
<evidence type="ECO:0000256" key="4">
    <source>
        <dbReference type="ARBA" id="ARBA00022679"/>
    </source>
</evidence>
<dbReference type="EMBL" id="CP021744">
    <property type="protein sequence ID" value="ARZ66801.1"/>
    <property type="molecule type" value="Genomic_DNA"/>
</dbReference>
<feature type="transmembrane region" description="Helical" evidence="10">
    <location>
        <begin position="41"/>
        <end position="58"/>
    </location>
</feature>
<dbReference type="InterPro" id="IPR050482">
    <property type="entry name" value="Sensor_HK_TwoCompSys"/>
</dbReference>
<evidence type="ECO:0000256" key="10">
    <source>
        <dbReference type="SAM" id="Phobius"/>
    </source>
</evidence>
<evidence type="ECO:0000259" key="12">
    <source>
        <dbReference type="Pfam" id="PF07730"/>
    </source>
</evidence>
<dbReference type="Gene3D" id="3.30.565.10">
    <property type="entry name" value="Histidine kinase-like ATPase, C-terminal domain"/>
    <property type="match status" value="1"/>
</dbReference>
<feature type="region of interest" description="Disordered" evidence="9">
    <location>
        <begin position="1"/>
        <end position="28"/>
    </location>
</feature>
<dbReference type="Pfam" id="PF07730">
    <property type="entry name" value="HisKA_3"/>
    <property type="match status" value="1"/>
</dbReference>
<dbReference type="GO" id="GO:0005524">
    <property type="term" value="F:ATP binding"/>
    <property type="evidence" value="ECO:0007669"/>
    <property type="project" value="UniProtKB-KW"/>
</dbReference>
<evidence type="ECO:0000256" key="2">
    <source>
        <dbReference type="ARBA" id="ARBA00012438"/>
    </source>
</evidence>
<dbReference type="GO" id="GO:0000155">
    <property type="term" value="F:phosphorelay sensor kinase activity"/>
    <property type="evidence" value="ECO:0007669"/>
    <property type="project" value="InterPro"/>
</dbReference>
<dbReference type="PANTHER" id="PTHR24421:SF10">
    <property type="entry name" value="NITRATE_NITRITE SENSOR PROTEIN NARQ"/>
    <property type="match status" value="1"/>
</dbReference>
<dbReference type="Gene3D" id="1.20.5.1930">
    <property type="match status" value="1"/>
</dbReference>
<evidence type="ECO:0000313" key="14">
    <source>
        <dbReference type="Proteomes" id="UP000195755"/>
    </source>
</evidence>
<accession>A0A1Z2KXX7</accession>
<dbReference type="RefSeq" id="WP_087925357.1">
    <property type="nucleotide sequence ID" value="NZ_CP021744.1"/>
</dbReference>
<feature type="compositionally biased region" description="Pro residues" evidence="9">
    <location>
        <begin position="429"/>
        <end position="438"/>
    </location>
</feature>
<evidence type="ECO:0000256" key="1">
    <source>
        <dbReference type="ARBA" id="ARBA00000085"/>
    </source>
</evidence>
<dbReference type="GO" id="GO:0016020">
    <property type="term" value="C:membrane"/>
    <property type="evidence" value="ECO:0007669"/>
    <property type="project" value="InterPro"/>
</dbReference>
<feature type="domain" description="Histidine kinase/HSP90-like ATPase" evidence="11">
    <location>
        <begin position="321"/>
        <end position="406"/>
    </location>
</feature>
<dbReference type="PANTHER" id="PTHR24421">
    <property type="entry name" value="NITRATE/NITRITE SENSOR PROTEIN NARX-RELATED"/>
    <property type="match status" value="1"/>
</dbReference>
<evidence type="ECO:0000256" key="6">
    <source>
        <dbReference type="ARBA" id="ARBA00022777"/>
    </source>
</evidence>
<dbReference type="OrthoDB" id="227596at2"/>
<dbReference type="InterPro" id="IPR036890">
    <property type="entry name" value="HATPase_C_sf"/>
</dbReference>
<dbReference type="KEGG" id="salj:SMD11_1138"/>
<keyword evidence="4" id="KW-0808">Transferase</keyword>
<keyword evidence="10" id="KW-1133">Transmembrane helix</keyword>
<keyword evidence="5" id="KW-0547">Nucleotide-binding</keyword>
<protein>
    <recommendedName>
        <fullName evidence="2">histidine kinase</fullName>
        <ecNumber evidence="2">2.7.13.3</ecNumber>
    </recommendedName>
</protein>
<dbReference type="AlphaFoldDB" id="A0A1Z2KXX7"/>
<feature type="transmembrane region" description="Helical" evidence="10">
    <location>
        <begin position="124"/>
        <end position="142"/>
    </location>
</feature>
<name>A0A1Z2KXX7_9ACTN</name>
<proteinExistence type="predicted"/>
<feature type="transmembrane region" description="Helical" evidence="10">
    <location>
        <begin position="171"/>
        <end position="192"/>
    </location>
</feature>
<keyword evidence="10" id="KW-0472">Membrane</keyword>
<dbReference type="CDD" id="cd16917">
    <property type="entry name" value="HATPase_UhpB-NarQ-NarX-like"/>
    <property type="match status" value="1"/>
</dbReference>
<reference evidence="13 14" key="1">
    <citation type="submission" date="2017-06" db="EMBL/GenBank/DDBJ databases">
        <title>Streptomyces albireticuli Genome sequencing and assembly.</title>
        <authorList>
            <person name="Wang Y."/>
            <person name="Du B."/>
            <person name="Ding Y."/>
            <person name="Liu H."/>
            <person name="Hou Q."/>
            <person name="Liu K."/>
            <person name="Yao L."/>
            <person name="Wang C."/>
        </authorList>
    </citation>
    <scope>NUCLEOTIDE SEQUENCE [LARGE SCALE GENOMIC DNA]</scope>
    <source>
        <strain evidence="13 14">MDJK11</strain>
    </source>
</reference>
<evidence type="ECO:0000259" key="11">
    <source>
        <dbReference type="Pfam" id="PF02518"/>
    </source>
</evidence>
<gene>
    <name evidence="13" type="ORF">SMD11_1138</name>
</gene>
<evidence type="ECO:0000256" key="7">
    <source>
        <dbReference type="ARBA" id="ARBA00022840"/>
    </source>
</evidence>
<feature type="domain" description="Signal transduction histidine kinase subgroup 3 dimerisation and phosphoacceptor" evidence="12">
    <location>
        <begin position="210"/>
        <end position="273"/>
    </location>
</feature>
<feature type="transmembrane region" description="Helical" evidence="10">
    <location>
        <begin position="78"/>
        <end position="94"/>
    </location>
</feature>
<comment type="catalytic activity">
    <reaction evidence="1">
        <text>ATP + protein L-histidine = ADP + protein N-phospho-L-histidine.</text>
        <dbReference type="EC" id="2.7.13.3"/>
    </reaction>
</comment>
<dbReference type="InterPro" id="IPR011712">
    <property type="entry name" value="Sig_transdc_His_kin_sub3_dim/P"/>
</dbReference>
<feature type="transmembrane region" description="Helical" evidence="10">
    <location>
        <begin position="101"/>
        <end position="118"/>
    </location>
</feature>
<feature type="region of interest" description="Disordered" evidence="9">
    <location>
        <begin position="417"/>
        <end position="441"/>
    </location>
</feature>
<dbReference type="InterPro" id="IPR003594">
    <property type="entry name" value="HATPase_dom"/>
</dbReference>
<keyword evidence="3" id="KW-0597">Phosphoprotein</keyword>
<dbReference type="EC" id="2.7.13.3" evidence="2"/>
<feature type="transmembrane region" description="Helical" evidence="10">
    <location>
        <begin position="149"/>
        <end position="165"/>
    </location>
</feature>